<keyword evidence="4" id="KW-1185">Reference proteome</keyword>
<keyword evidence="1" id="KW-0812">Transmembrane</keyword>
<keyword evidence="1" id="KW-0472">Membrane</keyword>
<dbReference type="Pfam" id="PF20152">
    <property type="entry name" value="DUF6534"/>
    <property type="match status" value="1"/>
</dbReference>
<dbReference type="PANTHER" id="PTHR40465:SF1">
    <property type="entry name" value="DUF6534 DOMAIN-CONTAINING PROTEIN"/>
    <property type="match status" value="1"/>
</dbReference>
<feature type="domain" description="DUF6534" evidence="2">
    <location>
        <begin position="5"/>
        <end position="72"/>
    </location>
</feature>
<dbReference type="PANTHER" id="PTHR40465">
    <property type="entry name" value="CHROMOSOME 1, WHOLE GENOME SHOTGUN SEQUENCE"/>
    <property type="match status" value="1"/>
</dbReference>
<name>A0A9P5NGW6_GYMJU</name>
<gene>
    <name evidence="3" type="ORF">CPB84DRAFT_1659994</name>
</gene>
<evidence type="ECO:0000256" key="1">
    <source>
        <dbReference type="SAM" id="Phobius"/>
    </source>
</evidence>
<evidence type="ECO:0000313" key="4">
    <source>
        <dbReference type="Proteomes" id="UP000724874"/>
    </source>
</evidence>
<sequence length="72" mass="8181">LVQSKQRTGFHQTDMLIDRIIRTTAQTGLITAVVATIDLFVYVFDPTGLHLIFNFPLCKLYSNSLMSTFNSR</sequence>
<feature type="transmembrane region" description="Helical" evidence="1">
    <location>
        <begin position="20"/>
        <end position="44"/>
    </location>
</feature>
<keyword evidence="1" id="KW-1133">Transmembrane helix</keyword>
<dbReference type="EMBL" id="JADNYJ010000107">
    <property type="protein sequence ID" value="KAF8884572.1"/>
    <property type="molecule type" value="Genomic_DNA"/>
</dbReference>
<dbReference type="AlphaFoldDB" id="A0A9P5NGW6"/>
<comment type="caution">
    <text evidence="3">The sequence shown here is derived from an EMBL/GenBank/DDBJ whole genome shotgun (WGS) entry which is preliminary data.</text>
</comment>
<evidence type="ECO:0000259" key="2">
    <source>
        <dbReference type="Pfam" id="PF20152"/>
    </source>
</evidence>
<feature type="non-terminal residue" evidence="3">
    <location>
        <position position="1"/>
    </location>
</feature>
<dbReference type="OrthoDB" id="3046394at2759"/>
<feature type="non-terminal residue" evidence="3">
    <location>
        <position position="72"/>
    </location>
</feature>
<proteinExistence type="predicted"/>
<dbReference type="Proteomes" id="UP000724874">
    <property type="component" value="Unassembled WGS sequence"/>
</dbReference>
<dbReference type="InterPro" id="IPR045339">
    <property type="entry name" value="DUF6534"/>
</dbReference>
<evidence type="ECO:0000313" key="3">
    <source>
        <dbReference type="EMBL" id="KAF8884572.1"/>
    </source>
</evidence>
<organism evidence="3 4">
    <name type="scientific">Gymnopilus junonius</name>
    <name type="common">Spectacular rustgill mushroom</name>
    <name type="synonym">Gymnopilus spectabilis subsp. junonius</name>
    <dbReference type="NCBI Taxonomy" id="109634"/>
    <lineage>
        <taxon>Eukaryota</taxon>
        <taxon>Fungi</taxon>
        <taxon>Dikarya</taxon>
        <taxon>Basidiomycota</taxon>
        <taxon>Agaricomycotina</taxon>
        <taxon>Agaricomycetes</taxon>
        <taxon>Agaricomycetidae</taxon>
        <taxon>Agaricales</taxon>
        <taxon>Agaricineae</taxon>
        <taxon>Hymenogastraceae</taxon>
        <taxon>Gymnopilus</taxon>
    </lineage>
</organism>
<accession>A0A9P5NGW6</accession>
<protein>
    <recommendedName>
        <fullName evidence="2">DUF6534 domain-containing protein</fullName>
    </recommendedName>
</protein>
<reference evidence="3" key="1">
    <citation type="submission" date="2020-11" db="EMBL/GenBank/DDBJ databases">
        <authorList>
            <consortium name="DOE Joint Genome Institute"/>
            <person name="Ahrendt S."/>
            <person name="Riley R."/>
            <person name="Andreopoulos W."/>
            <person name="LaButti K."/>
            <person name="Pangilinan J."/>
            <person name="Ruiz-duenas F.J."/>
            <person name="Barrasa J.M."/>
            <person name="Sanchez-Garcia M."/>
            <person name="Camarero S."/>
            <person name="Miyauchi S."/>
            <person name="Serrano A."/>
            <person name="Linde D."/>
            <person name="Babiker R."/>
            <person name="Drula E."/>
            <person name="Ayuso-Fernandez I."/>
            <person name="Pacheco R."/>
            <person name="Padilla G."/>
            <person name="Ferreira P."/>
            <person name="Barriuso J."/>
            <person name="Kellner H."/>
            <person name="Castanera R."/>
            <person name="Alfaro M."/>
            <person name="Ramirez L."/>
            <person name="Pisabarro A.G."/>
            <person name="Kuo A."/>
            <person name="Tritt A."/>
            <person name="Lipzen A."/>
            <person name="He G."/>
            <person name="Yan M."/>
            <person name="Ng V."/>
            <person name="Cullen D."/>
            <person name="Martin F."/>
            <person name="Rosso M.-N."/>
            <person name="Henrissat B."/>
            <person name="Hibbett D."/>
            <person name="Martinez A.T."/>
            <person name="Grigoriev I.V."/>
        </authorList>
    </citation>
    <scope>NUCLEOTIDE SEQUENCE</scope>
    <source>
        <strain evidence="3">AH 44721</strain>
    </source>
</reference>